<accession>A0ABU6QQU4</accession>
<evidence type="ECO:0000313" key="1">
    <source>
        <dbReference type="EMBL" id="MED6113811.1"/>
    </source>
</evidence>
<organism evidence="1 2">
    <name type="scientific">Stylosanthes scabra</name>
    <dbReference type="NCBI Taxonomy" id="79078"/>
    <lineage>
        <taxon>Eukaryota</taxon>
        <taxon>Viridiplantae</taxon>
        <taxon>Streptophyta</taxon>
        <taxon>Embryophyta</taxon>
        <taxon>Tracheophyta</taxon>
        <taxon>Spermatophyta</taxon>
        <taxon>Magnoliopsida</taxon>
        <taxon>eudicotyledons</taxon>
        <taxon>Gunneridae</taxon>
        <taxon>Pentapetalae</taxon>
        <taxon>rosids</taxon>
        <taxon>fabids</taxon>
        <taxon>Fabales</taxon>
        <taxon>Fabaceae</taxon>
        <taxon>Papilionoideae</taxon>
        <taxon>50 kb inversion clade</taxon>
        <taxon>dalbergioids sensu lato</taxon>
        <taxon>Dalbergieae</taxon>
        <taxon>Pterocarpus clade</taxon>
        <taxon>Stylosanthes</taxon>
    </lineage>
</organism>
<gene>
    <name evidence="1" type="ORF">PIB30_074370</name>
</gene>
<sequence length="193" mass="21285">MGNYTSSCVFVGPLAKNNNGAKVTRVIFPGGELKQFTDIVKAAELMMDHPNYFLTNSRSLHVNRRFCALSADHDLDLGNLYVFFPMRRLNSIVTPADVAALFLTAKSPARRISAAPTARVLPDDDVSSAVPRLSLEGVDSLSSGLSYSRSRKPSLETINEEPAINGGKNIWRHLTFRDRTLVLRTKSNSKLGY</sequence>
<dbReference type="Proteomes" id="UP001341840">
    <property type="component" value="Unassembled WGS sequence"/>
</dbReference>
<protein>
    <submittedName>
        <fullName evidence="1">Uncharacterized protein</fullName>
    </submittedName>
</protein>
<evidence type="ECO:0000313" key="2">
    <source>
        <dbReference type="Proteomes" id="UP001341840"/>
    </source>
</evidence>
<dbReference type="PANTHER" id="PTHR33052">
    <property type="entry name" value="DUF4228 DOMAIN PROTEIN-RELATED"/>
    <property type="match status" value="1"/>
</dbReference>
<dbReference type="Pfam" id="PF14009">
    <property type="entry name" value="PADRE"/>
    <property type="match status" value="1"/>
</dbReference>
<reference evidence="1 2" key="1">
    <citation type="journal article" date="2023" name="Plants (Basel)">
        <title>Bridging the Gap: Combining Genomics and Transcriptomics Approaches to Understand Stylosanthes scabra, an Orphan Legume from the Brazilian Caatinga.</title>
        <authorList>
            <person name="Ferreira-Neto J.R.C."/>
            <person name="da Silva M.D."/>
            <person name="Binneck E."/>
            <person name="de Melo N.F."/>
            <person name="da Silva R.H."/>
            <person name="de Melo A.L.T.M."/>
            <person name="Pandolfi V."/>
            <person name="Bustamante F.O."/>
            <person name="Brasileiro-Vidal A.C."/>
            <person name="Benko-Iseppon A.M."/>
        </authorList>
    </citation>
    <scope>NUCLEOTIDE SEQUENCE [LARGE SCALE GENOMIC DNA]</scope>
    <source>
        <tissue evidence="1">Leaves</tissue>
    </source>
</reference>
<dbReference type="EMBL" id="JASCZI010000923">
    <property type="protein sequence ID" value="MED6113811.1"/>
    <property type="molecule type" value="Genomic_DNA"/>
</dbReference>
<proteinExistence type="predicted"/>
<name>A0ABU6QQU4_9FABA</name>
<dbReference type="InterPro" id="IPR025322">
    <property type="entry name" value="PADRE_dom"/>
</dbReference>
<keyword evidence="2" id="KW-1185">Reference proteome</keyword>
<comment type="caution">
    <text evidence="1">The sequence shown here is derived from an EMBL/GenBank/DDBJ whole genome shotgun (WGS) entry which is preliminary data.</text>
</comment>